<dbReference type="InterPro" id="IPR038750">
    <property type="entry name" value="YczE/YyaS-like"/>
</dbReference>
<reference evidence="2 3" key="1">
    <citation type="submission" date="2018-05" db="EMBL/GenBank/DDBJ databases">
        <title>Genomic Encyclopedia of Type Strains, Phase IV (KMG-IV): sequencing the most valuable type-strain genomes for metagenomic binning, comparative biology and taxonomic classification.</title>
        <authorList>
            <person name="Goeker M."/>
        </authorList>
    </citation>
    <scope>NUCLEOTIDE SEQUENCE [LARGE SCALE GENOMIC DNA]</scope>
    <source>
        <strain evidence="2 3">DSM 24995</strain>
    </source>
</reference>
<dbReference type="AlphaFoldDB" id="A0A2V3Y8W6"/>
<dbReference type="EMBL" id="QJKD01000004">
    <property type="protein sequence ID" value="PXX54259.1"/>
    <property type="molecule type" value="Genomic_DNA"/>
</dbReference>
<feature type="transmembrane region" description="Helical" evidence="1">
    <location>
        <begin position="44"/>
        <end position="65"/>
    </location>
</feature>
<keyword evidence="3" id="KW-1185">Reference proteome</keyword>
<dbReference type="GeneID" id="86061111"/>
<evidence type="ECO:0000313" key="3">
    <source>
        <dbReference type="Proteomes" id="UP000248057"/>
    </source>
</evidence>
<accession>A0A2V3Y8W6</accession>
<proteinExistence type="predicted"/>
<feature type="transmembrane region" description="Helical" evidence="1">
    <location>
        <begin position="109"/>
        <end position="129"/>
    </location>
</feature>
<comment type="caution">
    <text evidence="2">The sequence shown here is derived from an EMBL/GenBank/DDBJ whole genome shotgun (WGS) entry which is preliminary data.</text>
</comment>
<name>A0A2V3Y8W6_9FIRM</name>
<dbReference type="Pfam" id="PF19700">
    <property type="entry name" value="DUF6198"/>
    <property type="match status" value="1"/>
</dbReference>
<feature type="transmembrane region" description="Helical" evidence="1">
    <location>
        <begin position="7"/>
        <end position="32"/>
    </location>
</feature>
<dbReference type="PANTHER" id="PTHR40078">
    <property type="entry name" value="INTEGRAL MEMBRANE PROTEIN-RELATED"/>
    <property type="match status" value="1"/>
</dbReference>
<feature type="transmembrane region" description="Helical" evidence="1">
    <location>
        <begin position="156"/>
        <end position="177"/>
    </location>
</feature>
<dbReference type="Proteomes" id="UP000248057">
    <property type="component" value="Unassembled WGS sequence"/>
</dbReference>
<keyword evidence="1" id="KW-0812">Transmembrane</keyword>
<dbReference type="PANTHER" id="PTHR40078:SF1">
    <property type="entry name" value="INTEGRAL MEMBRANE PROTEIN"/>
    <property type="match status" value="1"/>
</dbReference>
<evidence type="ECO:0000256" key="1">
    <source>
        <dbReference type="SAM" id="Phobius"/>
    </source>
</evidence>
<protein>
    <submittedName>
        <fullName evidence="2">Putative membrane protein YczE</fullName>
    </submittedName>
</protein>
<organism evidence="2 3">
    <name type="scientific">Hungatella effluvii</name>
    <dbReference type="NCBI Taxonomy" id="1096246"/>
    <lineage>
        <taxon>Bacteria</taxon>
        <taxon>Bacillati</taxon>
        <taxon>Bacillota</taxon>
        <taxon>Clostridia</taxon>
        <taxon>Lachnospirales</taxon>
        <taxon>Lachnospiraceae</taxon>
        <taxon>Hungatella</taxon>
    </lineage>
</organism>
<gene>
    <name evidence="2" type="ORF">DFR60_10484</name>
</gene>
<keyword evidence="1" id="KW-0472">Membrane</keyword>
<keyword evidence="1" id="KW-1133">Transmembrane helix</keyword>
<dbReference type="RefSeq" id="WP_110322605.1">
    <property type="nucleotide sequence ID" value="NZ_QJKD01000004.1"/>
</dbReference>
<evidence type="ECO:0000313" key="2">
    <source>
        <dbReference type="EMBL" id="PXX54259.1"/>
    </source>
</evidence>
<sequence>MKHFNRITLYLFGLFVITIGINLSIISALGVSPVSAFTYPLSEATGISLGTVTVVTYVSLVLIQWGMLGSRFKKKNLLQAPFSFCFGFFVDLTGRALAFIRPQDYMQQFGIMLSGVVVCAFGAAVYIIMDIVPNAPEGFNLSLSERFRIPFSRSKVLSDLMFIGIGVIISLASAGKVTAIREGTLISALLTGHIVGFFMKYLEKPLKKAAFEDKQMDNMERSEIVGNSRIHIGRKSCR</sequence>